<name>A0A2U1M1N1_ARTAN</name>
<dbReference type="AlphaFoldDB" id="A0A2U1M1N1"/>
<dbReference type="EMBL" id="PKPP01006862">
    <property type="protein sequence ID" value="PWA55114.1"/>
    <property type="molecule type" value="Genomic_DNA"/>
</dbReference>
<reference evidence="2 3" key="1">
    <citation type="journal article" date="2018" name="Mol. Plant">
        <title>The genome of Artemisia annua provides insight into the evolution of Asteraceae family and artemisinin biosynthesis.</title>
        <authorList>
            <person name="Shen Q."/>
            <person name="Zhang L."/>
            <person name="Liao Z."/>
            <person name="Wang S."/>
            <person name="Yan T."/>
            <person name="Shi P."/>
            <person name="Liu M."/>
            <person name="Fu X."/>
            <person name="Pan Q."/>
            <person name="Wang Y."/>
            <person name="Lv Z."/>
            <person name="Lu X."/>
            <person name="Zhang F."/>
            <person name="Jiang W."/>
            <person name="Ma Y."/>
            <person name="Chen M."/>
            <person name="Hao X."/>
            <person name="Li L."/>
            <person name="Tang Y."/>
            <person name="Lv G."/>
            <person name="Zhou Y."/>
            <person name="Sun X."/>
            <person name="Brodelius P.E."/>
            <person name="Rose J.K.C."/>
            <person name="Tang K."/>
        </authorList>
    </citation>
    <scope>NUCLEOTIDE SEQUENCE [LARGE SCALE GENOMIC DNA]</scope>
    <source>
        <strain evidence="3">cv. Huhao1</strain>
        <tissue evidence="2">Leaf</tissue>
    </source>
</reference>
<sequence>MLKTPQFEEHEDGEDMQGRDDNLPSELFNIGDCHALSRIKRKNTCRTQHCPKIFVESKNSDGNPLLAPLTWHRKRKRTVRTVKEVDQDFMVVDPVEEEEKGHLDLLGCSQTEFTVIDSSLPLGRLRRCCTGERTFGKLGEKRQGIKETRKRKRSAKKVNRELKVADCVEEEDESYLDLGVIDVSPR</sequence>
<accession>A0A2U1M1N1</accession>
<dbReference type="STRING" id="35608.A0A2U1M1N1"/>
<evidence type="ECO:0000313" key="2">
    <source>
        <dbReference type="EMBL" id="PWA55114.1"/>
    </source>
</evidence>
<evidence type="ECO:0000256" key="1">
    <source>
        <dbReference type="SAM" id="MobiDB-lite"/>
    </source>
</evidence>
<comment type="caution">
    <text evidence="2">The sequence shown here is derived from an EMBL/GenBank/DDBJ whole genome shotgun (WGS) entry which is preliminary data.</text>
</comment>
<dbReference type="PANTHER" id="PTHR37258">
    <property type="entry name" value="FANTOM PROTEIN"/>
    <property type="match status" value="1"/>
</dbReference>
<evidence type="ECO:0000313" key="3">
    <source>
        <dbReference type="Proteomes" id="UP000245207"/>
    </source>
</evidence>
<proteinExistence type="predicted"/>
<protein>
    <submittedName>
        <fullName evidence="2">Uncharacterized protein</fullName>
    </submittedName>
</protein>
<dbReference type="Proteomes" id="UP000245207">
    <property type="component" value="Unassembled WGS sequence"/>
</dbReference>
<organism evidence="2 3">
    <name type="scientific">Artemisia annua</name>
    <name type="common">Sweet wormwood</name>
    <dbReference type="NCBI Taxonomy" id="35608"/>
    <lineage>
        <taxon>Eukaryota</taxon>
        <taxon>Viridiplantae</taxon>
        <taxon>Streptophyta</taxon>
        <taxon>Embryophyta</taxon>
        <taxon>Tracheophyta</taxon>
        <taxon>Spermatophyta</taxon>
        <taxon>Magnoliopsida</taxon>
        <taxon>eudicotyledons</taxon>
        <taxon>Gunneridae</taxon>
        <taxon>Pentapetalae</taxon>
        <taxon>asterids</taxon>
        <taxon>campanulids</taxon>
        <taxon>Asterales</taxon>
        <taxon>Asteraceae</taxon>
        <taxon>Asteroideae</taxon>
        <taxon>Anthemideae</taxon>
        <taxon>Artemisiinae</taxon>
        <taxon>Artemisia</taxon>
    </lineage>
</organism>
<dbReference type="OrthoDB" id="684590at2759"/>
<feature type="region of interest" description="Disordered" evidence="1">
    <location>
        <begin position="1"/>
        <end position="23"/>
    </location>
</feature>
<keyword evidence="3" id="KW-1185">Reference proteome</keyword>
<dbReference type="PANTHER" id="PTHR37258:SF1">
    <property type="entry name" value="FANTOM PROTEIN"/>
    <property type="match status" value="1"/>
</dbReference>
<gene>
    <name evidence="2" type="ORF">CTI12_AA295170</name>
</gene>